<feature type="compositionally biased region" description="Low complexity" evidence="9">
    <location>
        <begin position="280"/>
        <end position="293"/>
    </location>
</feature>
<accession>A0A0D0BZ21</accession>
<evidence type="ECO:0000256" key="1">
    <source>
        <dbReference type="ARBA" id="ARBA00004167"/>
    </source>
</evidence>
<feature type="compositionally biased region" description="Low complexity" evidence="9">
    <location>
        <begin position="65"/>
        <end position="88"/>
    </location>
</feature>
<dbReference type="GO" id="GO:0016020">
    <property type="term" value="C:membrane"/>
    <property type="evidence" value="ECO:0007669"/>
    <property type="project" value="UniProtKB-SubCell"/>
</dbReference>
<gene>
    <name evidence="11" type="ORF">CY34DRAFT_8507</name>
</gene>
<dbReference type="Gene3D" id="3.30.40.10">
    <property type="entry name" value="Zinc/RING finger domain, C3HC4 (zinc finger)"/>
    <property type="match status" value="1"/>
</dbReference>
<dbReference type="EMBL" id="KN835141">
    <property type="protein sequence ID" value="KIK48033.1"/>
    <property type="molecule type" value="Genomic_DNA"/>
</dbReference>
<organism evidence="11 12">
    <name type="scientific">Suillus luteus UH-Slu-Lm8-n1</name>
    <dbReference type="NCBI Taxonomy" id="930992"/>
    <lineage>
        <taxon>Eukaryota</taxon>
        <taxon>Fungi</taxon>
        <taxon>Dikarya</taxon>
        <taxon>Basidiomycota</taxon>
        <taxon>Agaricomycotina</taxon>
        <taxon>Agaricomycetes</taxon>
        <taxon>Agaricomycetidae</taxon>
        <taxon>Boletales</taxon>
        <taxon>Suillineae</taxon>
        <taxon>Suillaceae</taxon>
        <taxon>Suillus</taxon>
    </lineage>
</organism>
<evidence type="ECO:0000256" key="3">
    <source>
        <dbReference type="ARBA" id="ARBA00022723"/>
    </source>
</evidence>
<feature type="compositionally biased region" description="Polar residues" evidence="9">
    <location>
        <begin position="771"/>
        <end position="784"/>
    </location>
</feature>
<keyword evidence="4 8" id="KW-0863">Zinc-finger</keyword>
<feature type="compositionally biased region" description="Low complexity" evidence="9">
    <location>
        <begin position="698"/>
        <end position="732"/>
    </location>
</feature>
<feature type="compositionally biased region" description="Polar residues" evidence="9">
    <location>
        <begin position="604"/>
        <end position="614"/>
    </location>
</feature>
<feature type="compositionally biased region" description="Acidic residues" evidence="9">
    <location>
        <begin position="577"/>
        <end position="592"/>
    </location>
</feature>
<keyword evidence="3" id="KW-0479">Metal-binding</keyword>
<feature type="region of interest" description="Disordered" evidence="9">
    <location>
        <begin position="1"/>
        <end position="190"/>
    </location>
</feature>
<dbReference type="AlphaFoldDB" id="A0A0D0BZ21"/>
<keyword evidence="12" id="KW-1185">Reference proteome</keyword>
<keyword evidence="6" id="KW-1133">Transmembrane helix</keyword>
<feature type="compositionally biased region" description="Basic residues" evidence="9">
    <location>
        <begin position="867"/>
        <end position="877"/>
    </location>
</feature>
<sequence>MGQTPSRLQIRRNGISQAGSNPPSSGSQSSSEPSISVPTPSSSSVSNSQISGITETKRSRRASLSHRLLSSLAPRTSTPRTRTDSSVTQSSQRKKWRLSRCLSKSRTANNITVREVAESQDGQNGSQDLPADIESGKGKAREDEAVNDFPSAAEASISPSPPLEEVVPTTSGGRLVEPASDISFQPIPPISRHCSEVDEEEIVITPTTEVIDPSPQVHVPAVNQSEGPPFMPPIAPAGPQSHVGATTQPLGRQFPPAGTLVVVQGVVHTTDVSRASEVHTANNVNSSNTSSANDGNLESSGIARSSSVTRQRSSSTPGDRLRNRLSGILPRPSSMLPSVPLMSEGGAATDYPQQLPVDAQSSTASLSAGTGSNVGAGPPTSETSSANTGSLSPSSIDVLGTLLSVAAAATAASLLTGTSEPIFSSGLAPLSQSPNQPPPQNVSDRPLSPTPTGDAGRMRHVWSSLRDRLGLRTPGMGAPGADESTGRPSPRDARELLLTEMARAFNLGLGLGRPPVVPDVTNASGPPAPAAEPPSISGGGTSEVPTMPPPGSFERFLIDLQSDLRIALAQDSVPVDADSEGDDEGAGDEDNHEGERHETEDVSDATSDNESYDTAASDIDDNMPELQSVSDEASTVSDAHTARESPGTNNDSRGHGDDPDLEIDNALVHDATATSPRIAHADTLSGEAGIGLGSQDASSGLSGPPTEPSLSSPSSGPPGVSSFTESSTTQETDMPFRIPRISSGSTSRTEHTPINWWRLYRFPAITAPASRSTQAHTVVQQGSAPQPLPHTDGDGVQNAGGPPAAPSSIPSTSSEMSDATHATPDADLTAGVQPGNGNEQRNVVIPVIVVGLQSVHAERQSPMPPHPPHHLHPHVHHQPPDFVDERPTEGDMMDLDFGSESGISPPTPAPTAPSEFPPGDTRQSRGRSWQSRAADAIRNLRPGRRAAVARQTALEPPGSRTFLIYVIGGYYPPDHQIITGGNLDSFEALWELAEFLGQVKPPTASKEEIDKSGLEVIKADSLEEYAKDGRVATNCVDRCLICLDDYVPDDDLRVLSCKHAFHQGCVDKWLQTGRNNCPACRTKGVDNDTSPSTESSDSSSTPTPQPAAV</sequence>
<feature type="compositionally biased region" description="Polar residues" evidence="9">
    <location>
        <begin position="380"/>
        <end position="392"/>
    </location>
</feature>
<evidence type="ECO:0000256" key="2">
    <source>
        <dbReference type="ARBA" id="ARBA00022692"/>
    </source>
</evidence>
<dbReference type="Proteomes" id="UP000054485">
    <property type="component" value="Unassembled WGS sequence"/>
</dbReference>
<protein>
    <recommendedName>
        <fullName evidence="10">RING-type domain-containing protein</fullName>
    </recommendedName>
</protein>
<dbReference type="InterPro" id="IPR001841">
    <property type="entry name" value="Znf_RING"/>
</dbReference>
<dbReference type="InterPro" id="IPR013083">
    <property type="entry name" value="Znf_RING/FYVE/PHD"/>
</dbReference>
<feature type="compositionally biased region" description="Polar residues" evidence="9">
    <location>
        <begin position="294"/>
        <end position="303"/>
    </location>
</feature>
<evidence type="ECO:0000259" key="10">
    <source>
        <dbReference type="PROSITE" id="PS50089"/>
    </source>
</evidence>
<keyword evidence="7" id="KW-0472">Membrane</keyword>
<dbReference type="STRING" id="930992.A0A0D0BZ21"/>
<feature type="compositionally biased region" description="Low complexity" evidence="9">
    <location>
        <begin position="329"/>
        <end position="343"/>
    </location>
</feature>
<feature type="region of interest" description="Disordered" evidence="9">
    <location>
        <begin position="858"/>
        <end position="932"/>
    </location>
</feature>
<evidence type="ECO:0000256" key="8">
    <source>
        <dbReference type="PROSITE-ProRule" id="PRU00175"/>
    </source>
</evidence>
<reference evidence="12" key="2">
    <citation type="submission" date="2015-01" db="EMBL/GenBank/DDBJ databases">
        <title>Evolutionary Origins and Diversification of the Mycorrhizal Mutualists.</title>
        <authorList>
            <consortium name="DOE Joint Genome Institute"/>
            <consortium name="Mycorrhizal Genomics Consortium"/>
            <person name="Kohler A."/>
            <person name="Kuo A."/>
            <person name="Nagy L.G."/>
            <person name="Floudas D."/>
            <person name="Copeland A."/>
            <person name="Barry K.W."/>
            <person name="Cichocki N."/>
            <person name="Veneault-Fourrey C."/>
            <person name="LaButti K."/>
            <person name="Lindquist E.A."/>
            <person name="Lipzen A."/>
            <person name="Lundell T."/>
            <person name="Morin E."/>
            <person name="Murat C."/>
            <person name="Riley R."/>
            <person name="Ohm R."/>
            <person name="Sun H."/>
            <person name="Tunlid A."/>
            <person name="Henrissat B."/>
            <person name="Grigoriev I.V."/>
            <person name="Hibbett D.S."/>
            <person name="Martin F."/>
        </authorList>
    </citation>
    <scope>NUCLEOTIDE SEQUENCE [LARGE SCALE GENOMIC DNA]</scope>
    <source>
        <strain evidence="12">UH-Slu-Lm8-n1</strain>
    </source>
</reference>
<dbReference type="OrthoDB" id="8062037at2759"/>
<dbReference type="PANTHER" id="PTHR47168:SF1">
    <property type="entry name" value="OS02G0798600 PROTEIN"/>
    <property type="match status" value="1"/>
</dbReference>
<comment type="subcellular location">
    <subcellularLocation>
        <location evidence="1">Membrane</location>
        <topology evidence="1">Single-pass membrane protein</topology>
    </subcellularLocation>
</comment>
<dbReference type="Pfam" id="PF13639">
    <property type="entry name" value="zf-RING_2"/>
    <property type="match status" value="1"/>
</dbReference>
<feature type="domain" description="RING-type" evidence="10">
    <location>
        <begin position="1039"/>
        <end position="1081"/>
    </location>
</feature>
<feature type="region of interest" description="Disordered" evidence="9">
    <location>
        <begin position="277"/>
        <end position="392"/>
    </location>
</feature>
<feature type="compositionally biased region" description="Low complexity" evidence="9">
    <location>
        <begin position="304"/>
        <end position="316"/>
    </location>
</feature>
<feature type="compositionally biased region" description="Polar residues" evidence="9">
    <location>
        <begin position="625"/>
        <end position="638"/>
    </location>
</feature>
<feature type="compositionally biased region" description="Low complexity" evidence="9">
    <location>
        <begin position="361"/>
        <end position="371"/>
    </location>
</feature>
<dbReference type="GO" id="GO:0008270">
    <property type="term" value="F:zinc ion binding"/>
    <property type="evidence" value="ECO:0007669"/>
    <property type="project" value="UniProtKB-KW"/>
</dbReference>
<feature type="region of interest" description="Disordered" evidence="9">
    <location>
        <begin position="517"/>
        <end position="554"/>
    </location>
</feature>
<dbReference type="InParanoid" id="A0A0D0BZ21"/>
<dbReference type="PANTHER" id="PTHR47168">
    <property type="entry name" value="RING ZINC FINGER DOMAIN SUPERFAMILY PROTEIN-RELATED"/>
    <property type="match status" value="1"/>
</dbReference>
<feature type="region of interest" description="Disordered" evidence="9">
    <location>
        <begin position="1081"/>
        <end position="1109"/>
    </location>
</feature>
<feature type="region of interest" description="Disordered" evidence="9">
    <location>
        <begin position="771"/>
        <end position="839"/>
    </location>
</feature>
<proteinExistence type="predicted"/>
<feature type="compositionally biased region" description="Polar residues" evidence="9">
    <location>
        <begin position="102"/>
        <end position="112"/>
    </location>
</feature>
<evidence type="ECO:0000256" key="4">
    <source>
        <dbReference type="ARBA" id="ARBA00022771"/>
    </source>
</evidence>
<feature type="region of interest" description="Disordered" evidence="9">
    <location>
        <begin position="425"/>
        <end position="490"/>
    </location>
</feature>
<evidence type="ECO:0000256" key="6">
    <source>
        <dbReference type="ARBA" id="ARBA00022989"/>
    </source>
</evidence>
<dbReference type="SUPFAM" id="SSF57850">
    <property type="entry name" value="RING/U-box"/>
    <property type="match status" value="1"/>
</dbReference>
<feature type="compositionally biased region" description="Low complexity" evidence="9">
    <location>
        <begin position="1089"/>
        <end position="1102"/>
    </location>
</feature>
<evidence type="ECO:0000313" key="12">
    <source>
        <dbReference type="Proteomes" id="UP000054485"/>
    </source>
</evidence>
<name>A0A0D0BZ21_9AGAM</name>
<feature type="compositionally biased region" description="Basic and acidic residues" evidence="9">
    <location>
        <begin position="134"/>
        <end position="144"/>
    </location>
</feature>
<keyword evidence="2" id="KW-0812">Transmembrane</keyword>
<dbReference type="FunFam" id="3.30.40.10:FF:000728">
    <property type="entry name" value="Unplaced genomic scaffold supercont1.4, whole genome shotgun sequence"/>
    <property type="match status" value="1"/>
</dbReference>
<feature type="compositionally biased region" description="Low complexity" evidence="9">
    <location>
        <begin position="20"/>
        <end position="54"/>
    </location>
</feature>
<feature type="region of interest" description="Disordered" evidence="9">
    <location>
        <begin position="687"/>
        <end position="750"/>
    </location>
</feature>
<dbReference type="SMART" id="SM00184">
    <property type="entry name" value="RING"/>
    <property type="match status" value="1"/>
</dbReference>
<evidence type="ECO:0000256" key="7">
    <source>
        <dbReference type="ARBA" id="ARBA00023136"/>
    </source>
</evidence>
<dbReference type="HOGENOM" id="CLU_006852_0_0_1"/>
<evidence type="ECO:0000256" key="9">
    <source>
        <dbReference type="SAM" id="MobiDB-lite"/>
    </source>
</evidence>
<keyword evidence="5" id="KW-0862">Zinc</keyword>
<feature type="region of interest" description="Disordered" evidence="9">
    <location>
        <begin position="572"/>
        <end position="662"/>
    </location>
</feature>
<dbReference type="PROSITE" id="PS50089">
    <property type="entry name" value="ZF_RING_2"/>
    <property type="match status" value="1"/>
</dbReference>
<reference evidence="11 12" key="1">
    <citation type="submission" date="2014-04" db="EMBL/GenBank/DDBJ databases">
        <authorList>
            <consortium name="DOE Joint Genome Institute"/>
            <person name="Kuo A."/>
            <person name="Ruytinx J."/>
            <person name="Rineau F."/>
            <person name="Colpaert J."/>
            <person name="Kohler A."/>
            <person name="Nagy L.G."/>
            <person name="Floudas D."/>
            <person name="Copeland A."/>
            <person name="Barry K.W."/>
            <person name="Cichocki N."/>
            <person name="Veneault-Fourrey C."/>
            <person name="LaButti K."/>
            <person name="Lindquist E.A."/>
            <person name="Lipzen A."/>
            <person name="Lundell T."/>
            <person name="Morin E."/>
            <person name="Murat C."/>
            <person name="Sun H."/>
            <person name="Tunlid A."/>
            <person name="Henrissat B."/>
            <person name="Grigoriev I.V."/>
            <person name="Hibbett D.S."/>
            <person name="Martin F."/>
            <person name="Nordberg H.P."/>
            <person name="Cantor M.N."/>
            <person name="Hua S.X."/>
        </authorList>
    </citation>
    <scope>NUCLEOTIDE SEQUENCE [LARGE SCALE GENOMIC DNA]</scope>
    <source>
        <strain evidence="11 12">UH-Slu-Lm8-n1</strain>
    </source>
</reference>
<evidence type="ECO:0000256" key="5">
    <source>
        <dbReference type="ARBA" id="ARBA00022833"/>
    </source>
</evidence>
<dbReference type="InterPro" id="IPR051653">
    <property type="entry name" value="E3_ligase_sorting_rcpt"/>
</dbReference>
<evidence type="ECO:0000313" key="11">
    <source>
        <dbReference type="EMBL" id="KIK48033.1"/>
    </source>
</evidence>